<accession>A0A8K0X9M7</accession>
<protein>
    <submittedName>
        <fullName evidence="1">Uncharacterized protein</fullName>
    </submittedName>
</protein>
<evidence type="ECO:0000313" key="2">
    <source>
        <dbReference type="Proteomes" id="UP000813385"/>
    </source>
</evidence>
<sequence>MHRVPLRVFVTVKVASDHYPGAWAAPENIVRPALAALPPEAGVNEAEAPLARVIAVARTDSKTRIVFDVFHDNYNPETGHLKSEGNLPVWVVTLSKKNNKDVVSVFAANDTTQHLVNQEVRRAHGSNARNALPPFREDFANGNTPIHINPRCLDGISDQ</sequence>
<dbReference type="AlphaFoldDB" id="A0A8K0X9M7"/>
<evidence type="ECO:0000313" key="1">
    <source>
        <dbReference type="EMBL" id="KAH7377161.1"/>
    </source>
</evidence>
<gene>
    <name evidence="1" type="ORF">B0T11DRAFT_218266</name>
</gene>
<organism evidence="1 2">
    <name type="scientific">Plectosphaerella cucumerina</name>
    <dbReference type="NCBI Taxonomy" id="40658"/>
    <lineage>
        <taxon>Eukaryota</taxon>
        <taxon>Fungi</taxon>
        <taxon>Dikarya</taxon>
        <taxon>Ascomycota</taxon>
        <taxon>Pezizomycotina</taxon>
        <taxon>Sordariomycetes</taxon>
        <taxon>Hypocreomycetidae</taxon>
        <taxon>Glomerellales</taxon>
        <taxon>Plectosphaerellaceae</taxon>
        <taxon>Plectosphaerella</taxon>
    </lineage>
</organism>
<comment type="caution">
    <text evidence="1">The sequence shown here is derived from an EMBL/GenBank/DDBJ whole genome shotgun (WGS) entry which is preliminary data.</text>
</comment>
<name>A0A8K0X9M7_9PEZI</name>
<dbReference type="Proteomes" id="UP000813385">
    <property type="component" value="Unassembled WGS sequence"/>
</dbReference>
<keyword evidence="2" id="KW-1185">Reference proteome</keyword>
<reference evidence="1" key="1">
    <citation type="journal article" date="2021" name="Nat. Commun.">
        <title>Genetic determinants of endophytism in the Arabidopsis root mycobiome.</title>
        <authorList>
            <person name="Mesny F."/>
            <person name="Miyauchi S."/>
            <person name="Thiergart T."/>
            <person name="Pickel B."/>
            <person name="Atanasova L."/>
            <person name="Karlsson M."/>
            <person name="Huettel B."/>
            <person name="Barry K.W."/>
            <person name="Haridas S."/>
            <person name="Chen C."/>
            <person name="Bauer D."/>
            <person name="Andreopoulos W."/>
            <person name="Pangilinan J."/>
            <person name="LaButti K."/>
            <person name="Riley R."/>
            <person name="Lipzen A."/>
            <person name="Clum A."/>
            <person name="Drula E."/>
            <person name="Henrissat B."/>
            <person name="Kohler A."/>
            <person name="Grigoriev I.V."/>
            <person name="Martin F.M."/>
            <person name="Hacquard S."/>
        </authorList>
    </citation>
    <scope>NUCLEOTIDE SEQUENCE</scope>
    <source>
        <strain evidence="1">MPI-CAGE-AT-0016</strain>
    </source>
</reference>
<dbReference type="EMBL" id="JAGPXD010000001">
    <property type="protein sequence ID" value="KAH7377161.1"/>
    <property type="molecule type" value="Genomic_DNA"/>
</dbReference>
<dbReference type="OrthoDB" id="4358740at2759"/>
<proteinExistence type="predicted"/>